<evidence type="ECO:0000256" key="2">
    <source>
        <dbReference type="ARBA" id="ARBA00022679"/>
    </source>
</evidence>
<dbReference type="SUPFAM" id="SSF52540">
    <property type="entry name" value="P-loop containing nucleoside triphosphate hydrolases"/>
    <property type="match status" value="1"/>
</dbReference>
<comment type="similarity">
    <text evidence="1 3">Belongs to the sulfotransferase 1 family.</text>
</comment>
<keyword evidence="2 3" id="KW-0808">Transferase</keyword>
<dbReference type="AlphaFoldDB" id="A0A811QJF7"/>
<keyword evidence="6" id="KW-1185">Reference proteome</keyword>
<dbReference type="Proteomes" id="UP000604825">
    <property type="component" value="Unassembled WGS sequence"/>
</dbReference>
<dbReference type="EC" id="2.8.2.-" evidence="3"/>
<evidence type="ECO:0000256" key="1">
    <source>
        <dbReference type="ARBA" id="ARBA00005771"/>
    </source>
</evidence>
<dbReference type="GO" id="GO:0008146">
    <property type="term" value="F:sulfotransferase activity"/>
    <property type="evidence" value="ECO:0007669"/>
    <property type="project" value="InterPro"/>
</dbReference>
<dbReference type="EMBL" id="CAJGYO010000010">
    <property type="protein sequence ID" value="CAD6256247.1"/>
    <property type="molecule type" value="Genomic_DNA"/>
</dbReference>
<evidence type="ECO:0000313" key="5">
    <source>
        <dbReference type="EMBL" id="CAD6256247.1"/>
    </source>
</evidence>
<evidence type="ECO:0000259" key="4">
    <source>
        <dbReference type="Pfam" id="PF00685"/>
    </source>
</evidence>
<evidence type="ECO:0000313" key="6">
    <source>
        <dbReference type="Proteomes" id="UP000604825"/>
    </source>
</evidence>
<feature type="domain" description="Sulfotransferase" evidence="4">
    <location>
        <begin position="16"/>
        <end position="262"/>
    </location>
</feature>
<dbReference type="OrthoDB" id="205623at2759"/>
<comment type="caution">
    <text evidence="5">The sequence shown here is derived from an EMBL/GenBank/DDBJ whole genome shotgun (WGS) entry which is preliminary data.</text>
</comment>
<organism evidence="5 6">
    <name type="scientific">Miscanthus lutarioriparius</name>
    <dbReference type="NCBI Taxonomy" id="422564"/>
    <lineage>
        <taxon>Eukaryota</taxon>
        <taxon>Viridiplantae</taxon>
        <taxon>Streptophyta</taxon>
        <taxon>Embryophyta</taxon>
        <taxon>Tracheophyta</taxon>
        <taxon>Spermatophyta</taxon>
        <taxon>Magnoliopsida</taxon>
        <taxon>Liliopsida</taxon>
        <taxon>Poales</taxon>
        <taxon>Poaceae</taxon>
        <taxon>PACMAD clade</taxon>
        <taxon>Panicoideae</taxon>
        <taxon>Andropogonodae</taxon>
        <taxon>Andropogoneae</taxon>
        <taxon>Saccharinae</taxon>
        <taxon>Miscanthus</taxon>
    </lineage>
</organism>
<evidence type="ECO:0000256" key="3">
    <source>
        <dbReference type="RuleBase" id="RU361155"/>
    </source>
</evidence>
<proteinExistence type="inferred from homology"/>
<dbReference type="PANTHER" id="PTHR11783">
    <property type="entry name" value="SULFOTRANSFERASE SULT"/>
    <property type="match status" value="1"/>
</dbReference>
<name>A0A811QJF7_9POAL</name>
<reference evidence="5" key="1">
    <citation type="submission" date="2020-10" db="EMBL/GenBank/DDBJ databases">
        <authorList>
            <person name="Han B."/>
            <person name="Lu T."/>
            <person name="Zhao Q."/>
            <person name="Huang X."/>
            <person name="Zhao Y."/>
        </authorList>
    </citation>
    <scope>NUCLEOTIDE SEQUENCE</scope>
</reference>
<dbReference type="Gene3D" id="3.40.50.300">
    <property type="entry name" value="P-loop containing nucleotide triphosphate hydrolases"/>
    <property type="match status" value="1"/>
</dbReference>
<dbReference type="InterPro" id="IPR027417">
    <property type="entry name" value="P-loop_NTPase"/>
</dbReference>
<dbReference type="InterPro" id="IPR000863">
    <property type="entry name" value="Sulfotransferase_dom"/>
</dbReference>
<sequence>MQNAIAAARTRIKSNPPDILLASLPKSGTTWLKALAFATLNRATHSPSDAQHPLRHHNPHDCVGFLEMMAITAEGSGCRLMYVCRDPKDMLVSFWNFCLKEAATLAAVGCGGGWVGESAAAGLTKFEDVFELFCEGRYPGGPYWRNVLEFWHESQRRPNEVLFLRYEDMLGDTVGNLKKLAAFMGCAFSEEEEEAGVVEQIVELCSLASLKGMDVNKNGSTVLAFRNEAFFRKGQVGDWKNYMTLDMAARLDKIVEEATRGSGLTFAGSVSHNY</sequence>
<protein>
    <recommendedName>
        <fullName evidence="3">Sulfotransferase</fullName>
        <ecNumber evidence="3">2.8.2.-</ecNumber>
    </recommendedName>
</protein>
<dbReference type="Pfam" id="PF00685">
    <property type="entry name" value="Sulfotransfer_1"/>
    <property type="match status" value="1"/>
</dbReference>
<gene>
    <name evidence="5" type="ORF">NCGR_LOCUS39756</name>
</gene>
<accession>A0A811QJF7</accession>